<feature type="domain" description="DYW" evidence="2">
    <location>
        <begin position="67"/>
        <end position="136"/>
    </location>
</feature>
<dbReference type="STRING" id="3818.A0A445DF13"/>
<evidence type="ECO:0000256" key="1">
    <source>
        <dbReference type="ARBA" id="ARBA00006643"/>
    </source>
</evidence>
<dbReference type="Pfam" id="PF20430">
    <property type="entry name" value="Eplus_motif"/>
    <property type="match status" value="1"/>
</dbReference>
<dbReference type="GO" id="GO:0008270">
    <property type="term" value="F:zinc ion binding"/>
    <property type="evidence" value="ECO:0007669"/>
    <property type="project" value="InterPro"/>
</dbReference>
<dbReference type="Pfam" id="PF14432">
    <property type="entry name" value="DYW_deaminase"/>
    <property type="match status" value="1"/>
</dbReference>
<evidence type="ECO:0000313" key="4">
    <source>
        <dbReference type="Proteomes" id="UP000289738"/>
    </source>
</evidence>
<evidence type="ECO:0000259" key="2">
    <source>
        <dbReference type="Pfam" id="PF14432"/>
    </source>
</evidence>
<comment type="similarity">
    <text evidence="1">Belongs to the PPR family. PCMP-H subfamily.</text>
</comment>
<dbReference type="EMBL" id="SDMP01000004">
    <property type="protein sequence ID" value="RYR61767.1"/>
    <property type="molecule type" value="Genomic_DNA"/>
</dbReference>
<dbReference type="AlphaFoldDB" id="A0A445DF13"/>
<sequence>MKVKGIRNSPGCSWIEVDNSVHVFTVDDTNHPQIKKIYIKLEEMMKKIEHTGRYISPISSPHRSQKYHSEKLAFAFGLLSLPSWMPLYVMKNLRVYHDCHSVIKLLSFITSRELIMRDGFRFHHFKDGVCSCKDYW</sequence>
<dbReference type="InterPro" id="IPR032867">
    <property type="entry name" value="DYW_dom"/>
</dbReference>
<reference evidence="3 4" key="1">
    <citation type="submission" date="2019-01" db="EMBL/GenBank/DDBJ databases">
        <title>Sequencing of cultivated peanut Arachis hypogaea provides insights into genome evolution and oil improvement.</title>
        <authorList>
            <person name="Chen X."/>
        </authorList>
    </citation>
    <scope>NUCLEOTIDE SEQUENCE [LARGE SCALE GENOMIC DNA]</scope>
    <source>
        <strain evidence="4">cv. Fuhuasheng</strain>
        <tissue evidence="3">Leaves</tissue>
    </source>
</reference>
<evidence type="ECO:0000313" key="3">
    <source>
        <dbReference type="EMBL" id="RYR61767.1"/>
    </source>
</evidence>
<organism evidence="3 4">
    <name type="scientific">Arachis hypogaea</name>
    <name type="common">Peanut</name>
    <dbReference type="NCBI Taxonomy" id="3818"/>
    <lineage>
        <taxon>Eukaryota</taxon>
        <taxon>Viridiplantae</taxon>
        <taxon>Streptophyta</taxon>
        <taxon>Embryophyta</taxon>
        <taxon>Tracheophyta</taxon>
        <taxon>Spermatophyta</taxon>
        <taxon>Magnoliopsida</taxon>
        <taxon>eudicotyledons</taxon>
        <taxon>Gunneridae</taxon>
        <taxon>Pentapetalae</taxon>
        <taxon>rosids</taxon>
        <taxon>fabids</taxon>
        <taxon>Fabales</taxon>
        <taxon>Fabaceae</taxon>
        <taxon>Papilionoideae</taxon>
        <taxon>50 kb inversion clade</taxon>
        <taxon>dalbergioids sensu lato</taxon>
        <taxon>Dalbergieae</taxon>
        <taxon>Pterocarpus clade</taxon>
        <taxon>Arachis</taxon>
    </lineage>
</organism>
<keyword evidence="4" id="KW-1185">Reference proteome</keyword>
<protein>
    <recommendedName>
        <fullName evidence="2">DYW domain-containing protein</fullName>
    </recommendedName>
</protein>
<name>A0A445DF13_ARAHY</name>
<proteinExistence type="inferred from homology"/>
<dbReference type="Proteomes" id="UP000289738">
    <property type="component" value="Chromosome A04"/>
</dbReference>
<accession>A0A445DF13</accession>
<dbReference type="InterPro" id="IPR046849">
    <property type="entry name" value="E2_motif"/>
</dbReference>
<gene>
    <name evidence="3" type="ORF">Ahy_A04g018976</name>
</gene>
<comment type="caution">
    <text evidence="3">The sequence shown here is derived from an EMBL/GenBank/DDBJ whole genome shotgun (WGS) entry which is preliminary data.</text>
</comment>